<dbReference type="OrthoDB" id="9809132at2"/>
<evidence type="ECO:0000313" key="1">
    <source>
        <dbReference type="EMBL" id="AMK10575.1"/>
    </source>
</evidence>
<gene>
    <name evidence="1" type="ORF">AWY79_05310</name>
    <name evidence="2" type="ORF">EDC59_10411</name>
</gene>
<accession>A0A126QMB5</accession>
<dbReference type="PANTHER" id="PTHR38013:SF1">
    <property type="entry name" value="GLYCOPROTEIN_POLYSACCHARIDE METABOLISM"/>
    <property type="match status" value="1"/>
</dbReference>
<protein>
    <submittedName>
        <fullName evidence="2">Lipoprotein</fullName>
    </submittedName>
</protein>
<keyword evidence="3" id="KW-1185">Reference proteome</keyword>
<keyword evidence="2" id="KW-0449">Lipoprotein</keyword>
<organism evidence="2 4">
    <name type="scientific">Pseudodesulfovibrio indicus</name>
    <dbReference type="NCBI Taxonomy" id="1716143"/>
    <lineage>
        <taxon>Bacteria</taxon>
        <taxon>Pseudomonadati</taxon>
        <taxon>Thermodesulfobacteriota</taxon>
        <taxon>Desulfovibrionia</taxon>
        <taxon>Desulfovibrionales</taxon>
        <taxon>Desulfovibrionaceae</taxon>
    </lineage>
</organism>
<dbReference type="Proteomes" id="UP000055611">
    <property type="component" value="Chromosome"/>
</dbReference>
<dbReference type="InterPro" id="IPR039366">
    <property type="entry name" value="Pilotin"/>
</dbReference>
<name>A0A126QMB5_9BACT</name>
<dbReference type="Pfam" id="PF09619">
    <property type="entry name" value="YscW"/>
    <property type="match status" value="1"/>
</dbReference>
<dbReference type="RefSeq" id="WP_066801274.1">
    <property type="nucleotide sequence ID" value="NZ_CP014206.1"/>
</dbReference>
<dbReference type="PANTHER" id="PTHR38013">
    <property type="entry name" value="GLYCOPROTEIN/POLYSACCHARIDE METABOLISM"/>
    <property type="match status" value="1"/>
</dbReference>
<sequence>MKRTIPGPVLWTATLLALLPALLLGAGCAEKRTEGPAVDPAATAQLRASVTYRARMLLPPRCTLFLSLEDLSRLDPTDRTVASTFIPVQAAPPFPAVLRYDPAKIHQRLRYALAARIELNGQVLFAGSARIDPFAQPEDEPVEIQVVPPSKKTR</sequence>
<proteinExistence type="predicted"/>
<dbReference type="Proteomes" id="UP000295506">
    <property type="component" value="Unassembled WGS sequence"/>
</dbReference>
<evidence type="ECO:0000313" key="4">
    <source>
        <dbReference type="Proteomes" id="UP000295506"/>
    </source>
</evidence>
<dbReference type="InterPro" id="IPR053196">
    <property type="entry name" value="Lipoprotein_YbaY-like"/>
</dbReference>
<dbReference type="EMBL" id="CP014206">
    <property type="protein sequence ID" value="AMK10575.1"/>
    <property type="molecule type" value="Genomic_DNA"/>
</dbReference>
<evidence type="ECO:0000313" key="2">
    <source>
        <dbReference type="EMBL" id="TDT89018.1"/>
    </source>
</evidence>
<reference evidence="2 4" key="2">
    <citation type="submission" date="2019-03" db="EMBL/GenBank/DDBJ databases">
        <title>Genomic Encyclopedia of Type Strains, Phase IV (KMG-IV): sequencing the most valuable type-strain genomes for metagenomic binning, comparative biology and taxonomic classification.</title>
        <authorList>
            <person name="Goeker M."/>
        </authorList>
    </citation>
    <scope>NUCLEOTIDE SEQUENCE [LARGE SCALE GENOMIC DNA]</scope>
    <source>
        <strain evidence="2 4">DSM 101483</strain>
    </source>
</reference>
<reference evidence="1 3" key="1">
    <citation type="journal article" date="2016" name="Front. Microbiol.">
        <title>Genome Sequence of the Piezophilic, Mesophilic Sulfate-Reducing Bacterium Desulfovibrio indicus J2T.</title>
        <authorList>
            <person name="Cao J."/>
            <person name="Maignien L."/>
            <person name="Shao Z."/>
            <person name="Alain K."/>
            <person name="Jebbar M."/>
        </authorList>
    </citation>
    <scope>NUCLEOTIDE SEQUENCE [LARGE SCALE GENOMIC DNA]</scope>
    <source>
        <strain evidence="1 3">J2</strain>
    </source>
</reference>
<dbReference type="PROSITE" id="PS51257">
    <property type="entry name" value="PROKAR_LIPOPROTEIN"/>
    <property type="match status" value="1"/>
</dbReference>
<dbReference type="KEGG" id="dej:AWY79_05310"/>
<evidence type="ECO:0000313" key="3">
    <source>
        <dbReference type="Proteomes" id="UP000055611"/>
    </source>
</evidence>
<dbReference type="EMBL" id="SOBK01000004">
    <property type="protein sequence ID" value="TDT89018.1"/>
    <property type="molecule type" value="Genomic_DNA"/>
</dbReference>
<dbReference type="AlphaFoldDB" id="A0A126QMB5"/>